<name>A0A976IKB0_BRELC</name>
<protein>
    <recommendedName>
        <fullName evidence="1">Cytosolic endo-beta-N-acetylglucosaminidase TIM barrel domain-containing protein</fullName>
    </recommendedName>
</protein>
<dbReference type="Gene3D" id="2.60.120.260">
    <property type="entry name" value="Galactose-binding domain-like"/>
    <property type="match status" value="1"/>
</dbReference>
<keyword evidence="3" id="KW-1185">Reference proteome</keyword>
<dbReference type="KEGG" id="blac:94351809"/>
<dbReference type="PANTHER" id="PTHR13246:SF1">
    <property type="entry name" value="CYTOSOLIC ENDO-BETA-N-ACETYLGLUCOSAMINIDASE"/>
    <property type="match status" value="1"/>
</dbReference>
<proteinExistence type="predicted"/>
<dbReference type="GO" id="GO:0005829">
    <property type="term" value="C:cytosol"/>
    <property type="evidence" value="ECO:0007669"/>
    <property type="project" value="UniProtKB-SubCell"/>
</dbReference>
<dbReference type="InterPro" id="IPR005201">
    <property type="entry name" value="TIM_ENGase"/>
</dbReference>
<accession>A0A976IKB0</accession>
<dbReference type="Pfam" id="PF03644">
    <property type="entry name" value="Glyco_hydro_85"/>
    <property type="match status" value="1"/>
</dbReference>
<evidence type="ECO:0000313" key="3">
    <source>
        <dbReference type="Proteomes" id="UP000294530"/>
    </source>
</evidence>
<reference evidence="2 3" key="1">
    <citation type="journal article" date="2021" name="Genome Biol.">
        <title>AFLAP: assembly-free linkage analysis pipeline using k-mers from genome sequencing data.</title>
        <authorList>
            <person name="Fletcher K."/>
            <person name="Zhang L."/>
            <person name="Gil J."/>
            <person name="Han R."/>
            <person name="Cavanaugh K."/>
            <person name="Michelmore R."/>
        </authorList>
    </citation>
    <scope>NUCLEOTIDE SEQUENCE [LARGE SCALE GENOMIC DNA]</scope>
    <source>
        <strain evidence="2 3">SF5</strain>
    </source>
</reference>
<sequence>MYLVATASAKDSSSTTISVEGITTLVVVGLALLYWCFYRTQPISPPTDLSINSARETRFITFIEHEISTNETVLFIASKDHLAHFQDFFNALRAPFHVVNLSRIAGGTRVMELLRERYKEPTKNEFLFRKGTFVGGSQPLRSLLVEERQTKLNDQFDWSRIRLDTKSNTGVLVLSPMNGFQCVQDSNQVFDVATLKMKLLHTVLELRAFDIQNLSKCRVPIALKATKQRRRSKLLVCYDMTREYKEDRFKHKLADLNETQFYQWDLVDVFVSFSHALVSPPPSGWIAAGHRHGAQVLGTLLTKGPDGINQCNEIFKDTRSAETFASKLAAIARQSGFDGWLIVVQNDVSPELVMNIHVFLRTLSTMLQLHNPLAHVIWNGSLSRSGKKCAYVRFDDSSAEFVCNVDGFFANDGWTSEDAKFSAAFDRDRRYNIYMGIDVPERHEKLDDSTIKCSELLRQVWNSGVSAALRISWQHLDKVPVGIVENSFWNTVRQSWKKKSPCYDALGGENCFYTAFNVGYGVGVWVEGSRVSSSIWSDVTEQSIQPDQALHTGASVSTATGSMEAIISYNTAFQGGASVQIQGQLFGREKAYFKLFDVDIEFSPLRTVEISYTTAVRDDFVCLLVLTVCPGLDCATHYVILRSKDNASSSKTRLIHQDKIVVSTVAKASMKKHLFHPIRTDTFNIEGVNAEVIQGLSDGWCKKTYRIGGQLWDQKHIVEIGVLCTKNNRKMCETSDFLAYLGEICVVGSNGNRTVDAVYRSVHSQPKSCENARLVSFKRNSPQSVSLAVEWDFALDGMPVRYVVGFACTEDGKRLYLGKSFYDVLEVDACDWKQEGKADSSTVSHSSARLTLELQSISWTGQSGLDVCRLHLKE</sequence>
<dbReference type="EMBL" id="SHOA02000001">
    <property type="protein sequence ID" value="TDH73429.1"/>
    <property type="molecule type" value="Genomic_DNA"/>
</dbReference>
<dbReference type="Proteomes" id="UP000294530">
    <property type="component" value="Unassembled WGS sequence"/>
</dbReference>
<dbReference type="Gene3D" id="3.20.20.80">
    <property type="entry name" value="Glycosidases"/>
    <property type="match status" value="1"/>
</dbReference>
<dbReference type="RefSeq" id="XP_067822927.1">
    <property type="nucleotide sequence ID" value="XM_067966138.1"/>
</dbReference>
<dbReference type="AlphaFoldDB" id="A0A976IKB0"/>
<feature type="domain" description="Cytosolic endo-beta-N-acetylglucosaminidase TIM barrel" evidence="1">
    <location>
        <begin position="245"/>
        <end position="522"/>
    </location>
</feature>
<dbReference type="GO" id="GO:0033925">
    <property type="term" value="F:mannosyl-glycoprotein endo-beta-N-acetylglucosaminidase activity"/>
    <property type="evidence" value="ECO:0007669"/>
    <property type="project" value="UniProtKB-EC"/>
</dbReference>
<dbReference type="OrthoDB" id="284473at2759"/>
<gene>
    <name evidence="2" type="ORF">CCR75_008083</name>
</gene>
<dbReference type="PANTHER" id="PTHR13246">
    <property type="entry name" value="ENDO BETA N-ACETYLGLUCOSAMINIDASE"/>
    <property type="match status" value="1"/>
</dbReference>
<dbReference type="GeneID" id="94351809"/>
<evidence type="ECO:0000313" key="2">
    <source>
        <dbReference type="EMBL" id="TDH73429.1"/>
    </source>
</evidence>
<organism evidence="2 3">
    <name type="scientific">Bremia lactucae</name>
    <name type="common">Lettuce downy mildew</name>
    <dbReference type="NCBI Taxonomy" id="4779"/>
    <lineage>
        <taxon>Eukaryota</taxon>
        <taxon>Sar</taxon>
        <taxon>Stramenopiles</taxon>
        <taxon>Oomycota</taxon>
        <taxon>Peronosporomycetes</taxon>
        <taxon>Peronosporales</taxon>
        <taxon>Peronosporaceae</taxon>
        <taxon>Bremia</taxon>
    </lineage>
</organism>
<evidence type="ECO:0000259" key="1">
    <source>
        <dbReference type="Pfam" id="PF03644"/>
    </source>
</evidence>
<comment type="caution">
    <text evidence="2">The sequence shown here is derived from an EMBL/GenBank/DDBJ whole genome shotgun (WGS) entry which is preliminary data.</text>
</comment>
<dbReference type="InterPro" id="IPR032979">
    <property type="entry name" value="ENGase"/>
</dbReference>